<evidence type="ECO:0000313" key="2">
    <source>
        <dbReference type="EMBL" id="QGR22683.1"/>
    </source>
</evidence>
<evidence type="ECO:0000313" key="1">
    <source>
        <dbReference type="EMBL" id="MQL54898.1"/>
    </source>
</evidence>
<dbReference type="InterPro" id="IPR018036">
    <property type="entry name" value="DUF429_subgr"/>
</dbReference>
<dbReference type="KEGG" id="aamb:D1866_12405"/>
<dbReference type="EMBL" id="WHYS01000001">
    <property type="protein sequence ID" value="MQL54898.1"/>
    <property type="molecule type" value="Genomic_DNA"/>
</dbReference>
<name>A0A650CXX7_ACIAM</name>
<dbReference type="RefSeq" id="WP_155861188.1">
    <property type="nucleotide sequence ID" value="NZ_CP045482.1"/>
</dbReference>
<evidence type="ECO:0000313" key="4">
    <source>
        <dbReference type="Proteomes" id="UP000474054"/>
    </source>
</evidence>
<dbReference type="Proteomes" id="UP000426328">
    <property type="component" value="Chromosome"/>
</dbReference>
<accession>A0A650CXX7</accession>
<reference evidence="1 4" key="1">
    <citation type="submission" date="2019-10" db="EMBL/GenBank/DDBJ databases">
        <title>Comparative genomics of sulfur disproportionating microorganisms.</title>
        <authorList>
            <person name="Ward L.M."/>
            <person name="Bertran E."/>
            <person name="Johnston D."/>
        </authorList>
    </citation>
    <scope>NUCLEOTIDE SEQUENCE [LARGE SCALE GENOMIC DNA]</scope>
    <source>
        <strain evidence="1 4">DSM 3772</strain>
    </source>
</reference>
<organism evidence="2 3">
    <name type="scientific">Acidianus ambivalens</name>
    <name type="common">Desulfurolobus ambivalens</name>
    <dbReference type="NCBI Taxonomy" id="2283"/>
    <lineage>
        <taxon>Archaea</taxon>
        <taxon>Thermoproteota</taxon>
        <taxon>Thermoprotei</taxon>
        <taxon>Sulfolobales</taxon>
        <taxon>Sulfolobaceae</taxon>
        <taxon>Acidianus</taxon>
    </lineage>
</organism>
<proteinExistence type="predicted"/>
<dbReference type="EMBL" id="CP045482">
    <property type="protein sequence ID" value="QGR22683.1"/>
    <property type="molecule type" value="Genomic_DNA"/>
</dbReference>
<protein>
    <submittedName>
        <fullName evidence="2">DUF429 domain-containing protein</fullName>
    </submittedName>
</protein>
<dbReference type="Proteomes" id="UP000474054">
    <property type="component" value="Unassembled WGS sequence"/>
</dbReference>
<reference evidence="2 3" key="2">
    <citation type="submission" date="2019-10" db="EMBL/GenBank/DDBJ databases">
        <title>Genome Sequences from Six Type Strain Members of the Archaeal Family Sulfolobaceae: Acidianus ambivalens, Acidianus infernus, Metallosphaera prunae, Stygiolobus azoricus, Sulfolobus metallicus, and Sulfurisphaera ohwakuensis.</title>
        <authorList>
            <person name="Counts J.A."/>
            <person name="Kelly R.M."/>
        </authorList>
    </citation>
    <scope>NUCLEOTIDE SEQUENCE [LARGE SCALE GENOMIC DNA]</scope>
    <source>
        <strain evidence="2 3">LEI 10</strain>
    </source>
</reference>
<gene>
    <name evidence="2" type="ORF">D1866_12405</name>
    <name evidence="1" type="ORF">GFB69_03845</name>
</gene>
<dbReference type="PIRSF" id="PIRSF024051">
    <property type="entry name" value="DUF429"/>
    <property type="match status" value="1"/>
</dbReference>
<evidence type="ECO:0000313" key="3">
    <source>
        <dbReference type="Proteomes" id="UP000426328"/>
    </source>
</evidence>
<dbReference type="AlphaFoldDB" id="A0A650CXX7"/>
<sequence>MYCGVDLAVKRKSAVAKMIDNRIQVKFLSTDEEIINYCKDAKVTSIDSPLSLSKGFREVDKKMIRNGYKVLPPSFMVSLVKRAIKLSSLLPNIIETHPTSSMKNLGINWKEYSRKKDEIDAVICAITAYAYDNHLALEISANDGTIYLLPKGFPKPIKMSEGYYTLPHIGNQ</sequence>
<dbReference type="GeneID" id="42780548"/>
<keyword evidence="3" id="KW-1185">Reference proteome</keyword>